<evidence type="ECO:0000313" key="1">
    <source>
        <dbReference type="EMBL" id="KAA0017008.1"/>
    </source>
</evidence>
<sequence>MDRSLCILLATRSAELGAYSRIGSERCRMSRPGETSSAAIVESFLASGYRTGRYSQCSLDRQLAAFLFDTRSMSWVFDDDATYNAVYAGICAHRDDPS</sequence>
<evidence type="ECO:0000313" key="2">
    <source>
        <dbReference type="Proteomes" id="UP000322244"/>
    </source>
</evidence>
<accession>A0A5A7S4U2</accession>
<dbReference type="OrthoDB" id="4733078at2"/>
<dbReference type="RefSeq" id="WP_149433093.1">
    <property type="nucleotide sequence ID" value="NZ_VLNY01000024.1"/>
</dbReference>
<dbReference type="AlphaFoldDB" id="A0A5A7S4U2"/>
<comment type="caution">
    <text evidence="1">The sequence shown here is derived from an EMBL/GenBank/DDBJ whole genome shotgun (WGS) entry which is preliminary data.</text>
</comment>
<reference evidence="1 2" key="1">
    <citation type="submission" date="2019-07" db="EMBL/GenBank/DDBJ databases">
        <title>Rhodococcus cavernicolus sp. nov., isolated from a cave.</title>
        <authorList>
            <person name="Lee S.D."/>
        </authorList>
    </citation>
    <scope>NUCLEOTIDE SEQUENCE [LARGE SCALE GENOMIC DNA]</scope>
    <source>
        <strain evidence="1 2">C1-24</strain>
    </source>
</reference>
<organism evidence="1 2">
    <name type="scientific">Antrihabitans cavernicola</name>
    <dbReference type="NCBI Taxonomy" id="2495913"/>
    <lineage>
        <taxon>Bacteria</taxon>
        <taxon>Bacillati</taxon>
        <taxon>Actinomycetota</taxon>
        <taxon>Actinomycetes</taxon>
        <taxon>Mycobacteriales</taxon>
        <taxon>Nocardiaceae</taxon>
        <taxon>Antrihabitans</taxon>
    </lineage>
</organism>
<protein>
    <submittedName>
        <fullName evidence="1">Uncharacterized protein</fullName>
    </submittedName>
</protein>
<name>A0A5A7S4U2_9NOCA</name>
<gene>
    <name evidence="1" type="ORF">FOY51_25540</name>
</gene>
<keyword evidence="2" id="KW-1185">Reference proteome</keyword>
<proteinExistence type="predicted"/>
<dbReference type="Proteomes" id="UP000322244">
    <property type="component" value="Unassembled WGS sequence"/>
</dbReference>
<dbReference type="EMBL" id="VLNY01000024">
    <property type="protein sequence ID" value="KAA0017008.1"/>
    <property type="molecule type" value="Genomic_DNA"/>
</dbReference>